<dbReference type="InterPro" id="IPR031740">
    <property type="entry name" value="Cdc4_D"/>
</dbReference>
<dbReference type="InterPro" id="IPR001810">
    <property type="entry name" value="F-box_dom"/>
</dbReference>
<name>A0ABP0ELC5_9ASCO</name>
<dbReference type="SMART" id="SM00256">
    <property type="entry name" value="FBOX"/>
    <property type="match status" value="1"/>
</dbReference>
<feature type="repeat" description="WD" evidence="3">
    <location>
        <begin position="628"/>
        <end position="669"/>
    </location>
</feature>
<dbReference type="PANTHER" id="PTHR14604">
    <property type="entry name" value="WD40 REPEAT PF20"/>
    <property type="match status" value="1"/>
</dbReference>
<feature type="repeat" description="WD" evidence="3">
    <location>
        <begin position="466"/>
        <end position="505"/>
    </location>
</feature>
<dbReference type="InterPro" id="IPR020472">
    <property type="entry name" value="WD40_PAC1"/>
</dbReference>
<feature type="region of interest" description="Disordered" evidence="4">
    <location>
        <begin position="219"/>
        <end position="246"/>
    </location>
</feature>
<evidence type="ECO:0000256" key="1">
    <source>
        <dbReference type="ARBA" id="ARBA00022574"/>
    </source>
</evidence>
<dbReference type="InterPro" id="IPR015943">
    <property type="entry name" value="WD40/YVTN_repeat-like_dom_sf"/>
</dbReference>
<dbReference type="Proteomes" id="UP001497600">
    <property type="component" value="Chromosome G"/>
</dbReference>
<evidence type="ECO:0000313" key="7">
    <source>
        <dbReference type="Proteomes" id="UP001497600"/>
    </source>
</evidence>
<dbReference type="Pfam" id="PF16856">
    <property type="entry name" value="CDC4_D"/>
    <property type="match status" value="1"/>
</dbReference>
<dbReference type="InterPro" id="IPR036322">
    <property type="entry name" value="WD40_repeat_dom_sf"/>
</dbReference>
<gene>
    <name evidence="6" type="primary">CDC4</name>
    <name evidence="6" type="ORF">CAAN4_G02586</name>
</gene>
<dbReference type="InterPro" id="IPR019775">
    <property type="entry name" value="WD40_repeat_CS"/>
</dbReference>
<dbReference type="InterPro" id="IPR001680">
    <property type="entry name" value="WD40_rpt"/>
</dbReference>
<feature type="repeat" description="WD" evidence="3">
    <location>
        <begin position="670"/>
        <end position="709"/>
    </location>
</feature>
<dbReference type="InterPro" id="IPR036047">
    <property type="entry name" value="F-box-like_dom_sf"/>
</dbReference>
<evidence type="ECO:0000313" key="6">
    <source>
        <dbReference type="EMBL" id="CAK7916160.1"/>
    </source>
</evidence>
<proteinExistence type="predicted"/>
<evidence type="ECO:0000259" key="5">
    <source>
        <dbReference type="PROSITE" id="PS50181"/>
    </source>
</evidence>
<feature type="repeat" description="WD" evidence="3">
    <location>
        <begin position="536"/>
        <end position="555"/>
    </location>
</feature>
<keyword evidence="2" id="KW-0677">Repeat</keyword>
<evidence type="ECO:0000256" key="2">
    <source>
        <dbReference type="ARBA" id="ARBA00022737"/>
    </source>
</evidence>
<sequence>MSTSRSNQPEAFPLQKVDPQYDFKVSDPFGKIPGLWKEQPSNGQHIHATATSNPVITSVPGVTPMHATQRTLSGDSAMSGGDSRKRNWAAGGTEEESISSCTESCDDMMASDTDTNSMVSNQGSMLAYLRENKHVHPPKRRLMAPSPNSSTVLTPSNISTASSTSQMATPGATTGESIHQPLLGSEIRTPTAFNSSTNTPMSEMDEEDYVIVEGVVEHTQQSLPLPSPSASPVSGHTNKEDDEEEEARNILTLLQHSRGPTNQKELLGMIYGLSSYLSEPNHSHLIFKLLQNVNRSTLSSFNDVIHNSLRRDLISNLPLEITYNILKHLDYKTICSISRVCSNWNRIVNATGIWSDLLKRDKLVSGDAEIEYELKQPDLLQWSTANPKSMSLSPRVNLAQLLFKKRRIILNRWMDPKYEPKRISVPGHGSNVVTCLQHDDDKIITGVDDKLINIYSTKTGELLRVLKGHDGGVWALKYTGNTLVSGSTDRTVRVWNIKTGKCTQVFRGHTSTVRCLDILHPVKIGTDDNGDDIIFPESPLLVTGSRDHDLRVWKLPLVSEDDSDISDNTTPVPTEAGAENPYLVAILSGHTHSVRSVSGYGNIILSGSYDTTVRVWDLLDNGRCKHVLSGHQDKIYSTALDFQNKRCFSGSMDATINVWDFEKGKLLHTLEGHGSLVGLLELSKEYLVSAAADATLRVWNPESGRNLSKLEGHTAAITCFQHDNLRIVSGSEKMLKLWDIKSGKFVRDLLADITGGIWQVRFDFCRCVAAVQRSKNDVDETFIEIVDFSTPPS</sequence>
<accession>A0ABP0ELC5</accession>
<dbReference type="PROSITE" id="PS00678">
    <property type="entry name" value="WD_REPEATS_1"/>
    <property type="match status" value="3"/>
</dbReference>
<dbReference type="GO" id="GO:0051301">
    <property type="term" value="P:cell division"/>
    <property type="evidence" value="ECO:0007669"/>
    <property type="project" value="UniProtKB-KW"/>
</dbReference>
<dbReference type="Gene3D" id="1.20.1280.50">
    <property type="match status" value="1"/>
</dbReference>
<reference evidence="6 7" key="1">
    <citation type="submission" date="2024-01" db="EMBL/GenBank/DDBJ databases">
        <authorList>
            <consortium name="Genoscope - CEA"/>
            <person name="William W."/>
        </authorList>
    </citation>
    <scope>NUCLEOTIDE SEQUENCE [LARGE SCALE GENOMIC DNA]</scope>
    <source>
        <strain evidence="6 7">29B2s-10</strain>
    </source>
</reference>
<dbReference type="Gene3D" id="2.130.10.10">
    <property type="entry name" value="YVTN repeat-like/Quinoprotein amine dehydrogenase"/>
    <property type="match status" value="1"/>
</dbReference>
<organism evidence="6 7">
    <name type="scientific">[Candida] anglica</name>
    <dbReference type="NCBI Taxonomy" id="148631"/>
    <lineage>
        <taxon>Eukaryota</taxon>
        <taxon>Fungi</taxon>
        <taxon>Dikarya</taxon>
        <taxon>Ascomycota</taxon>
        <taxon>Saccharomycotina</taxon>
        <taxon>Pichiomycetes</taxon>
        <taxon>Debaryomycetaceae</taxon>
        <taxon>Kurtzmaniella</taxon>
    </lineage>
</organism>
<keyword evidence="7" id="KW-1185">Reference proteome</keyword>
<dbReference type="Pfam" id="PF00400">
    <property type="entry name" value="WD40"/>
    <property type="match status" value="7"/>
</dbReference>
<dbReference type="EMBL" id="OZ004259">
    <property type="protein sequence ID" value="CAK7916160.1"/>
    <property type="molecule type" value="Genomic_DNA"/>
</dbReference>
<feature type="region of interest" description="Disordered" evidence="4">
    <location>
        <begin position="71"/>
        <end position="99"/>
    </location>
</feature>
<dbReference type="SMART" id="SM00320">
    <property type="entry name" value="WD40"/>
    <property type="match status" value="7"/>
</dbReference>
<dbReference type="SUPFAM" id="SSF81383">
    <property type="entry name" value="F-box domain"/>
    <property type="match status" value="1"/>
</dbReference>
<dbReference type="PANTHER" id="PTHR14604:SF4">
    <property type="entry name" value="F-BOX DOMAIN-CONTAINING PROTEIN"/>
    <property type="match status" value="1"/>
</dbReference>
<dbReference type="PROSITE" id="PS50181">
    <property type="entry name" value="FBOX"/>
    <property type="match status" value="1"/>
</dbReference>
<keyword evidence="6" id="KW-0131">Cell cycle</keyword>
<feature type="domain" description="F-box" evidence="5">
    <location>
        <begin position="311"/>
        <end position="357"/>
    </location>
</feature>
<evidence type="ECO:0000256" key="3">
    <source>
        <dbReference type="PROSITE-ProRule" id="PRU00221"/>
    </source>
</evidence>
<dbReference type="Pfam" id="PF00646">
    <property type="entry name" value="F-box"/>
    <property type="match status" value="1"/>
</dbReference>
<dbReference type="CDD" id="cd00200">
    <property type="entry name" value="WD40"/>
    <property type="match status" value="1"/>
</dbReference>
<protein>
    <submittedName>
        <fullName evidence="6">Cell division control protein 4</fullName>
    </submittedName>
</protein>
<dbReference type="SUPFAM" id="SSF50978">
    <property type="entry name" value="WD40 repeat-like"/>
    <property type="match status" value="1"/>
</dbReference>
<keyword evidence="6" id="KW-0132">Cell division</keyword>
<dbReference type="InterPro" id="IPR050995">
    <property type="entry name" value="WD-F-box_domain-protein"/>
</dbReference>
<dbReference type="PROSITE" id="PS50082">
    <property type="entry name" value="WD_REPEATS_2"/>
    <property type="match status" value="5"/>
</dbReference>
<keyword evidence="1 3" id="KW-0853">WD repeat</keyword>
<feature type="repeat" description="WD" evidence="3">
    <location>
        <begin position="587"/>
        <end position="618"/>
    </location>
</feature>
<evidence type="ECO:0000256" key="4">
    <source>
        <dbReference type="SAM" id="MobiDB-lite"/>
    </source>
</evidence>
<dbReference type="PROSITE" id="PS50294">
    <property type="entry name" value="WD_REPEATS_REGION"/>
    <property type="match status" value="4"/>
</dbReference>
<dbReference type="PRINTS" id="PR00320">
    <property type="entry name" value="GPROTEINBRPT"/>
</dbReference>
<feature type="compositionally biased region" description="Low complexity" evidence="4">
    <location>
        <begin position="222"/>
        <end position="232"/>
    </location>
</feature>